<dbReference type="EMBL" id="JAOPJZ010000001">
    <property type="protein sequence ID" value="MCU4750769.1"/>
    <property type="molecule type" value="Genomic_DNA"/>
</dbReference>
<accession>A0AAP2Z7H7</accession>
<dbReference type="GO" id="GO:0000166">
    <property type="term" value="F:nucleotide binding"/>
    <property type="evidence" value="ECO:0007669"/>
    <property type="project" value="UniProtKB-KW"/>
</dbReference>
<dbReference type="EC" id="3.1.3.5" evidence="4"/>
<dbReference type="Pfam" id="PF01975">
    <property type="entry name" value="SurE"/>
    <property type="match status" value="1"/>
</dbReference>
<protein>
    <recommendedName>
        <fullName evidence="4">5'-nucleotidase SurE</fullName>
        <ecNumber evidence="4">3.1.3.5</ecNumber>
    </recommendedName>
    <alternativeName>
        <fullName evidence="4">Nucleoside 5'-monophosphate phosphohydrolase</fullName>
    </alternativeName>
</protein>
<dbReference type="Gene3D" id="3.40.1210.10">
    <property type="entry name" value="Survival protein SurE-like phosphatase/nucleotidase"/>
    <property type="match status" value="1"/>
</dbReference>
<evidence type="ECO:0000256" key="2">
    <source>
        <dbReference type="ARBA" id="ARBA00022723"/>
    </source>
</evidence>
<keyword evidence="3 4" id="KW-0378">Hydrolase</keyword>
<dbReference type="InterPro" id="IPR030048">
    <property type="entry name" value="SurE"/>
</dbReference>
<feature type="binding site" evidence="4">
    <location>
        <position position="91"/>
    </location>
    <ligand>
        <name>a divalent metal cation</name>
        <dbReference type="ChEBI" id="CHEBI:60240"/>
    </ligand>
</feature>
<gene>
    <name evidence="4 6" type="primary">surE</name>
    <name evidence="6" type="ORF">OB919_02040</name>
</gene>
<keyword evidence="4" id="KW-0963">Cytoplasm</keyword>
<dbReference type="AlphaFoldDB" id="A0AAP2Z7H7"/>
<keyword evidence="2 4" id="KW-0479">Metal-binding</keyword>
<dbReference type="PANTHER" id="PTHR30457:SF0">
    <property type="entry name" value="PHOSPHATASE, PUTATIVE (AFU_ORTHOLOGUE AFUA_4G01070)-RELATED"/>
    <property type="match status" value="1"/>
</dbReference>
<dbReference type="Proteomes" id="UP001321047">
    <property type="component" value="Unassembled WGS sequence"/>
</dbReference>
<comment type="subcellular location">
    <subcellularLocation>
        <location evidence="4">Cytoplasm</location>
    </subcellularLocation>
</comment>
<sequence>MSLEILLTNDDGIDSPGIRALYQGLSELGNVTVVAPATDQSAIGRAISNEVDVTEHELGYAVHGTPADCVVAGLSELCPSDCPDVVVSGCNKGANLGEYVLGRSGTVSAAVEAAFHEIPAIATSMYVPVDDTPFHEVQTAPDDYAHAIDATNYLVDRGFRSGLFDHAAYLNVNVPFANDTTETAPLEFTRPSSRYAMDASRDGQSIILHDNLWAEMDPETLPDPDGTDRRAVAEGRVSVSPLNAPQNVVDTDALTDLIDGFGPGDASNARLIQPED</sequence>
<proteinExistence type="inferred from homology"/>
<comment type="caution">
    <text evidence="6">The sequence shown here is derived from an EMBL/GenBank/DDBJ whole genome shotgun (WGS) entry which is preliminary data.</text>
</comment>
<keyword evidence="7" id="KW-1185">Reference proteome</keyword>
<comment type="similarity">
    <text evidence="1 4">Belongs to the SurE nucleotidase family.</text>
</comment>
<organism evidence="6 7">
    <name type="scientific">Natronosalvus hydrolyticus</name>
    <dbReference type="NCBI Taxonomy" id="2979988"/>
    <lineage>
        <taxon>Archaea</taxon>
        <taxon>Methanobacteriati</taxon>
        <taxon>Methanobacteriota</taxon>
        <taxon>Stenosarchaea group</taxon>
        <taxon>Halobacteria</taxon>
        <taxon>Halobacteriales</taxon>
        <taxon>Natrialbaceae</taxon>
        <taxon>Natronosalvus</taxon>
    </lineage>
</organism>
<comment type="cofactor">
    <cofactor evidence="4">
        <name>a divalent metal cation</name>
        <dbReference type="ChEBI" id="CHEBI:60240"/>
    </cofactor>
    <text evidence="4">Binds 1 divalent metal cation per subunit.</text>
</comment>
<evidence type="ECO:0000259" key="5">
    <source>
        <dbReference type="Pfam" id="PF01975"/>
    </source>
</evidence>
<feature type="binding site" evidence="4">
    <location>
        <position position="11"/>
    </location>
    <ligand>
        <name>a divalent metal cation</name>
        <dbReference type="ChEBI" id="CHEBI:60240"/>
    </ligand>
</feature>
<evidence type="ECO:0000256" key="3">
    <source>
        <dbReference type="ARBA" id="ARBA00022801"/>
    </source>
</evidence>
<dbReference type="InterPro" id="IPR002828">
    <property type="entry name" value="SurE-like_Pase/nucleotidase"/>
</dbReference>
<dbReference type="NCBIfam" id="TIGR00087">
    <property type="entry name" value="surE"/>
    <property type="match status" value="1"/>
</dbReference>
<dbReference type="GO" id="GO:0046872">
    <property type="term" value="F:metal ion binding"/>
    <property type="evidence" value="ECO:0007669"/>
    <property type="project" value="UniProtKB-UniRule"/>
</dbReference>
<dbReference type="RefSeq" id="WP_342805869.1">
    <property type="nucleotide sequence ID" value="NZ_JAOPJZ010000001.1"/>
</dbReference>
<comment type="catalytic activity">
    <reaction evidence="4">
        <text>a ribonucleoside 5'-phosphate + H2O = a ribonucleoside + phosphate</text>
        <dbReference type="Rhea" id="RHEA:12484"/>
        <dbReference type="ChEBI" id="CHEBI:15377"/>
        <dbReference type="ChEBI" id="CHEBI:18254"/>
        <dbReference type="ChEBI" id="CHEBI:43474"/>
        <dbReference type="ChEBI" id="CHEBI:58043"/>
        <dbReference type="EC" id="3.1.3.5"/>
    </reaction>
</comment>
<feature type="binding site" evidence="4">
    <location>
        <position position="41"/>
    </location>
    <ligand>
        <name>a divalent metal cation</name>
        <dbReference type="ChEBI" id="CHEBI:60240"/>
    </ligand>
</feature>
<dbReference type="SUPFAM" id="SSF64167">
    <property type="entry name" value="SurE-like"/>
    <property type="match status" value="1"/>
</dbReference>
<dbReference type="GO" id="GO:0005737">
    <property type="term" value="C:cytoplasm"/>
    <property type="evidence" value="ECO:0007669"/>
    <property type="project" value="UniProtKB-SubCell"/>
</dbReference>
<dbReference type="GO" id="GO:0008253">
    <property type="term" value="F:5'-nucleotidase activity"/>
    <property type="evidence" value="ECO:0007669"/>
    <property type="project" value="UniProtKB-UniRule"/>
</dbReference>
<reference evidence="6 7" key="1">
    <citation type="submission" date="2022-09" db="EMBL/GenBank/DDBJ databases">
        <title>Enrichment on poylsaccharides allowed isolation of novel metabolic and taxonomic groups of Haloarchaea.</title>
        <authorList>
            <person name="Sorokin D.Y."/>
            <person name="Elcheninov A.G."/>
            <person name="Khizhniak T.V."/>
            <person name="Kolganova T.V."/>
            <person name="Kublanov I.V."/>
        </authorList>
    </citation>
    <scope>NUCLEOTIDE SEQUENCE [LARGE SCALE GENOMIC DNA]</scope>
    <source>
        <strain evidence="6 7">AArc-curdl1</strain>
    </source>
</reference>
<feature type="binding site" evidence="4">
    <location>
        <position position="10"/>
    </location>
    <ligand>
        <name>a divalent metal cation</name>
        <dbReference type="ChEBI" id="CHEBI:60240"/>
    </ligand>
</feature>
<evidence type="ECO:0000256" key="1">
    <source>
        <dbReference type="ARBA" id="ARBA00011062"/>
    </source>
</evidence>
<dbReference type="InterPro" id="IPR036523">
    <property type="entry name" value="SurE-like_sf"/>
</dbReference>
<evidence type="ECO:0000313" key="7">
    <source>
        <dbReference type="Proteomes" id="UP001321047"/>
    </source>
</evidence>
<dbReference type="PANTHER" id="PTHR30457">
    <property type="entry name" value="5'-NUCLEOTIDASE SURE"/>
    <property type="match status" value="1"/>
</dbReference>
<evidence type="ECO:0000256" key="4">
    <source>
        <dbReference type="HAMAP-Rule" id="MF_00060"/>
    </source>
</evidence>
<keyword evidence="4" id="KW-0547">Nucleotide-binding</keyword>
<comment type="function">
    <text evidence="4">Nucleotidase that shows phosphatase activity on nucleoside 5'-monophosphates.</text>
</comment>
<evidence type="ECO:0000313" key="6">
    <source>
        <dbReference type="EMBL" id="MCU4750769.1"/>
    </source>
</evidence>
<feature type="domain" description="Survival protein SurE-like phosphatase/nucleotidase" evidence="5">
    <location>
        <begin position="5"/>
        <end position="195"/>
    </location>
</feature>
<dbReference type="HAMAP" id="MF_00060">
    <property type="entry name" value="SurE"/>
    <property type="match status" value="1"/>
</dbReference>
<name>A0AAP2Z7H7_9EURY</name>